<accession>A0A166JAC6</accession>
<evidence type="ECO:0000256" key="2">
    <source>
        <dbReference type="ARBA" id="ARBA00035112"/>
    </source>
</evidence>
<keyword evidence="4" id="KW-1185">Reference proteome</keyword>
<organism evidence="3 4">
    <name type="scientific">Athelia psychrophila</name>
    <dbReference type="NCBI Taxonomy" id="1759441"/>
    <lineage>
        <taxon>Eukaryota</taxon>
        <taxon>Fungi</taxon>
        <taxon>Dikarya</taxon>
        <taxon>Basidiomycota</taxon>
        <taxon>Agaricomycotina</taxon>
        <taxon>Agaricomycetes</taxon>
        <taxon>Agaricomycetidae</taxon>
        <taxon>Atheliales</taxon>
        <taxon>Atheliaceae</taxon>
        <taxon>Athelia</taxon>
    </lineage>
</organism>
<dbReference type="PANTHER" id="PTHR33365:SF4">
    <property type="entry name" value="CYCLOCHLOROTINE BIOSYNTHESIS PROTEIN O"/>
    <property type="match status" value="1"/>
</dbReference>
<evidence type="ECO:0008006" key="5">
    <source>
        <dbReference type="Google" id="ProtNLM"/>
    </source>
</evidence>
<comment type="pathway">
    <text evidence="1">Mycotoxin biosynthesis.</text>
</comment>
<dbReference type="Pfam" id="PF11807">
    <property type="entry name" value="UstYa"/>
    <property type="match status" value="1"/>
</dbReference>
<evidence type="ECO:0000256" key="1">
    <source>
        <dbReference type="ARBA" id="ARBA00004685"/>
    </source>
</evidence>
<comment type="similarity">
    <text evidence="2">Belongs to the ustYa family.</text>
</comment>
<evidence type="ECO:0000313" key="4">
    <source>
        <dbReference type="Proteomes" id="UP000076532"/>
    </source>
</evidence>
<name>A0A166JAC6_9AGAM</name>
<dbReference type="Proteomes" id="UP000076532">
    <property type="component" value="Unassembled WGS sequence"/>
</dbReference>
<gene>
    <name evidence="3" type="ORF">FIBSPDRAFT_741873</name>
</gene>
<reference evidence="3 4" key="1">
    <citation type="journal article" date="2016" name="Mol. Biol. Evol.">
        <title>Comparative Genomics of Early-Diverging Mushroom-Forming Fungi Provides Insights into the Origins of Lignocellulose Decay Capabilities.</title>
        <authorList>
            <person name="Nagy L.G."/>
            <person name="Riley R."/>
            <person name="Tritt A."/>
            <person name="Adam C."/>
            <person name="Daum C."/>
            <person name="Floudas D."/>
            <person name="Sun H."/>
            <person name="Yadav J.S."/>
            <person name="Pangilinan J."/>
            <person name="Larsson K.H."/>
            <person name="Matsuura K."/>
            <person name="Barry K."/>
            <person name="Labutti K."/>
            <person name="Kuo R."/>
            <person name="Ohm R.A."/>
            <person name="Bhattacharya S.S."/>
            <person name="Shirouzu T."/>
            <person name="Yoshinaga Y."/>
            <person name="Martin F.M."/>
            <person name="Grigoriev I.V."/>
            <person name="Hibbett D.S."/>
        </authorList>
    </citation>
    <scope>NUCLEOTIDE SEQUENCE [LARGE SCALE GENOMIC DNA]</scope>
    <source>
        <strain evidence="3 4">CBS 109695</strain>
    </source>
</reference>
<dbReference type="InterPro" id="IPR021765">
    <property type="entry name" value="UstYa-like"/>
</dbReference>
<evidence type="ECO:0000313" key="3">
    <source>
        <dbReference type="EMBL" id="KZP20658.1"/>
    </source>
</evidence>
<proteinExistence type="inferred from homology"/>
<dbReference type="AlphaFoldDB" id="A0A166JAC6"/>
<dbReference type="GO" id="GO:0043386">
    <property type="term" value="P:mycotoxin biosynthetic process"/>
    <property type="evidence" value="ECO:0007669"/>
    <property type="project" value="InterPro"/>
</dbReference>
<dbReference type="PANTHER" id="PTHR33365">
    <property type="entry name" value="YALI0B05434P"/>
    <property type="match status" value="1"/>
</dbReference>
<dbReference type="OrthoDB" id="3687641at2759"/>
<sequence>MTDRALIAPVQAFVEYELVQFEGSAHPKSPWDGPPSPDVDAAWHGLYKNAIVGIPKEQAALFSNHTEAFTGDESHYVTELDVHHQLHCLNKLREMLWPEYYPESQQLRFANLVDGSVIDHLDHCVNAIRANLMCNADLTPLVWRWYSQYNASMPDFDVTHTCVNWDRIQDWTVANVAKVKIDIHHHVIDYLKLPSDPGGN</sequence>
<dbReference type="STRING" id="436010.A0A166JAC6"/>
<protein>
    <recommendedName>
        <fullName evidence="5">Tat pathway signal sequence</fullName>
    </recommendedName>
</protein>
<dbReference type="EMBL" id="KV417553">
    <property type="protein sequence ID" value="KZP20658.1"/>
    <property type="molecule type" value="Genomic_DNA"/>
</dbReference>